<sequence length="39" mass="4562">MILIKLSIGIECRRLVRERQKHHAHQLHRAASVERSAAF</sequence>
<protein>
    <submittedName>
        <fullName evidence="1">Uncharacterized protein</fullName>
    </submittedName>
</protein>
<organism evidence="1 2">
    <name type="scientific">Sphingobium boeckii</name>
    <dbReference type="NCBI Taxonomy" id="1082345"/>
    <lineage>
        <taxon>Bacteria</taxon>
        <taxon>Pseudomonadati</taxon>
        <taxon>Pseudomonadota</taxon>
        <taxon>Alphaproteobacteria</taxon>
        <taxon>Sphingomonadales</taxon>
        <taxon>Sphingomonadaceae</taxon>
        <taxon>Sphingobium</taxon>
    </lineage>
</organism>
<accession>A0A7W9AJL2</accession>
<dbReference type="Proteomes" id="UP000549617">
    <property type="component" value="Unassembled WGS sequence"/>
</dbReference>
<name>A0A7W9AJL2_9SPHN</name>
<dbReference type="EMBL" id="JACIJC010000004">
    <property type="protein sequence ID" value="MBB5686902.1"/>
    <property type="molecule type" value="Genomic_DNA"/>
</dbReference>
<proteinExistence type="predicted"/>
<evidence type="ECO:0000313" key="1">
    <source>
        <dbReference type="EMBL" id="MBB5686902.1"/>
    </source>
</evidence>
<gene>
    <name evidence="1" type="ORF">FHS49_002926</name>
</gene>
<comment type="caution">
    <text evidence="1">The sequence shown here is derived from an EMBL/GenBank/DDBJ whole genome shotgun (WGS) entry which is preliminary data.</text>
</comment>
<dbReference type="AlphaFoldDB" id="A0A7W9AJL2"/>
<keyword evidence="2" id="KW-1185">Reference proteome</keyword>
<reference evidence="1 2" key="1">
    <citation type="submission" date="2020-08" db="EMBL/GenBank/DDBJ databases">
        <title>Genomic Encyclopedia of Type Strains, Phase IV (KMG-IV): sequencing the most valuable type-strain genomes for metagenomic binning, comparative biology and taxonomic classification.</title>
        <authorList>
            <person name="Goeker M."/>
        </authorList>
    </citation>
    <scope>NUCLEOTIDE SEQUENCE [LARGE SCALE GENOMIC DNA]</scope>
    <source>
        <strain evidence="1 2">DSM 25079</strain>
    </source>
</reference>
<evidence type="ECO:0000313" key="2">
    <source>
        <dbReference type="Proteomes" id="UP000549617"/>
    </source>
</evidence>